<feature type="region of interest" description="Disordered" evidence="1">
    <location>
        <begin position="56"/>
        <end position="91"/>
    </location>
</feature>
<dbReference type="Proteomes" id="UP000014500">
    <property type="component" value="Unassembled WGS sequence"/>
</dbReference>
<dbReference type="HOGENOM" id="CLU_1715559_0_0_1"/>
<feature type="transmembrane region" description="Helical" evidence="2">
    <location>
        <begin position="30"/>
        <end position="54"/>
    </location>
</feature>
<reference evidence="3" key="2">
    <citation type="submission" date="2015-02" db="UniProtKB">
        <authorList>
            <consortium name="EnsemblMetazoa"/>
        </authorList>
    </citation>
    <scope>IDENTIFICATION</scope>
</reference>
<keyword evidence="4" id="KW-1185">Reference proteome</keyword>
<sequence>MLRDPISGNVDRTSEQVKFRHLHMQMLRPLLVTLVIFLTVIIVVGTVVSALALYSPNSSRKKSNRDSDIDPEEDELRRARDRGTCVGEPPKPPSACILWNWNEKDYRVSTEILYYCHDPKDKHPDAQPVMRVICTAENHWLIILNKSYNCDCI</sequence>
<keyword evidence="2" id="KW-0472">Membrane</keyword>
<dbReference type="EnsemblMetazoa" id="SMAR010159-RA">
    <property type="protein sequence ID" value="SMAR010159-PA"/>
    <property type="gene ID" value="SMAR010159"/>
</dbReference>
<reference evidence="4" key="1">
    <citation type="submission" date="2011-05" db="EMBL/GenBank/DDBJ databases">
        <authorList>
            <person name="Richards S.R."/>
            <person name="Qu J."/>
            <person name="Jiang H."/>
            <person name="Jhangiani S.N."/>
            <person name="Agravi P."/>
            <person name="Goodspeed R."/>
            <person name="Gross S."/>
            <person name="Mandapat C."/>
            <person name="Jackson L."/>
            <person name="Mathew T."/>
            <person name="Pu L."/>
            <person name="Thornton R."/>
            <person name="Saada N."/>
            <person name="Wilczek-Boney K.B."/>
            <person name="Lee S."/>
            <person name="Kovar C."/>
            <person name="Wu Y."/>
            <person name="Scherer S.E."/>
            <person name="Worley K.C."/>
            <person name="Muzny D.M."/>
            <person name="Gibbs R."/>
        </authorList>
    </citation>
    <scope>NUCLEOTIDE SEQUENCE</scope>
    <source>
        <strain evidence="4">Brora</strain>
    </source>
</reference>
<accession>T1J8W9</accession>
<dbReference type="EMBL" id="JH431968">
    <property type="status" value="NOT_ANNOTATED_CDS"/>
    <property type="molecule type" value="Genomic_DNA"/>
</dbReference>
<keyword evidence="2" id="KW-0812">Transmembrane</keyword>
<evidence type="ECO:0000313" key="3">
    <source>
        <dbReference type="EnsemblMetazoa" id="SMAR010159-PA"/>
    </source>
</evidence>
<keyword evidence="2" id="KW-1133">Transmembrane helix</keyword>
<evidence type="ECO:0000256" key="2">
    <source>
        <dbReference type="SAM" id="Phobius"/>
    </source>
</evidence>
<organism evidence="3 4">
    <name type="scientific">Strigamia maritima</name>
    <name type="common">European centipede</name>
    <name type="synonym">Geophilus maritimus</name>
    <dbReference type="NCBI Taxonomy" id="126957"/>
    <lineage>
        <taxon>Eukaryota</taxon>
        <taxon>Metazoa</taxon>
        <taxon>Ecdysozoa</taxon>
        <taxon>Arthropoda</taxon>
        <taxon>Myriapoda</taxon>
        <taxon>Chilopoda</taxon>
        <taxon>Pleurostigmophora</taxon>
        <taxon>Geophilomorpha</taxon>
        <taxon>Linotaeniidae</taxon>
        <taxon>Strigamia</taxon>
    </lineage>
</organism>
<dbReference type="AlphaFoldDB" id="T1J8W9"/>
<protein>
    <submittedName>
        <fullName evidence="3">Uncharacterized protein</fullName>
    </submittedName>
</protein>
<evidence type="ECO:0000256" key="1">
    <source>
        <dbReference type="SAM" id="MobiDB-lite"/>
    </source>
</evidence>
<evidence type="ECO:0000313" key="4">
    <source>
        <dbReference type="Proteomes" id="UP000014500"/>
    </source>
</evidence>
<proteinExistence type="predicted"/>
<name>T1J8W9_STRMM</name>